<feature type="domain" description="Myb-like" evidence="2">
    <location>
        <begin position="393"/>
        <end position="455"/>
    </location>
</feature>
<accession>A0A2G5EM75</accession>
<evidence type="ECO:0000256" key="1">
    <source>
        <dbReference type="SAM" id="MobiDB-lite"/>
    </source>
</evidence>
<feature type="compositionally biased region" description="Low complexity" evidence="1">
    <location>
        <begin position="46"/>
        <end position="58"/>
    </location>
</feature>
<sequence length="462" mass="52007">MKTKNQASKARVSKIPFKSYSRLSRAINKMANHNEDDSEDPEIVLETPQTPPNQNENNAVDEESREKVLFCNGKDCKVAIKESSLNFLDYDKENFVCPSCLFKCAKVEFEQVDKELIFAKKKARLAEESLRGFLNCSSNDKVDDKSSNGNCGEGVVNSCSNQQVVVENVDKCIGNRSLGVVDKSQECGRNSVAVMKEREIVEREEIGRCGFENVEGNGNENFRVEVGETSGASLTRTGTAEQIGCQEKESVVNSQETSVDDCVSTLDRVDQELDKLNQLFGQPRPQPSISSDSVMVENGKETEQHRHSEVNYGIPTTKPHHVCTKKANPFAEFQYQKSVVQRRDIDLQYNSAREISTGPVDTTLNQDAANIVSMAQTNHHKPAKHSSNPALSASRRRKLCWTDEEVEMLEKAVKIFAAVKSRKKFSWISILDYGRHVFNETRTPVDLKDKWRNIEKERLIAE</sequence>
<dbReference type="EMBL" id="KZ305024">
    <property type="protein sequence ID" value="PIA56862.1"/>
    <property type="molecule type" value="Genomic_DNA"/>
</dbReference>
<dbReference type="PANTHER" id="PTHR47863">
    <property type="entry name" value="RING/FYVE/PHD ZINC FINGER SUPERFAMILY PROTEIN"/>
    <property type="match status" value="1"/>
</dbReference>
<evidence type="ECO:0000313" key="3">
    <source>
        <dbReference type="EMBL" id="PIA56862.1"/>
    </source>
</evidence>
<evidence type="ECO:0000313" key="4">
    <source>
        <dbReference type="Proteomes" id="UP000230069"/>
    </source>
</evidence>
<organism evidence="3 4">
    <name type="scientific">Aquilegia coerulea</name>
    <name type="common">Rocky mountain columbine</name>
    <dbReference type="NCBI Taxonomy" id="218851"/>
    <lineage>
        <taxon>Eukaryota</taxon>
        <taxon>Viridiplantae</taxon>
        <taxon>Streptophyta</taxon>
        <taxon>Embryophyta</taxon>
        <taxon>Tracheophyta</taxon>
        <taxon>Spermatophyta</taxon>
        <taxon>Magnoliopsida</taxon>
        <taxon>Ranunculales</taxon>
        <taxon>Ranunculaceae</taxon>
        <taxon>Thalictroideae</taxon>
        <taxon>Aquilegia</taxon>
    </lineage>
</organism>
<dbReference type="PANTHER" id="PTHR47863:SF4">
    <property type="entry name" value="RING_FYVE_PHD ZINC FINGER SUPERFAMILY PROTEIN"/>
    <property type="match status" value="1"/>
</dbReference>
<dbReference type="OrthoDB" id="608866at2759"/>
<feature type="region of interest" description="Disordered" evidence="1">
    <location>
        <begin position="28"/>
        <end position="62"/>
    </location>
</feature>
<dbReference type="InterPro" id="IPR009057">
    <property type="entry name" value="Homeodomain-like_sf"/>
</dbReference>
<keyword evidence="4" id="KW-1185">Reference proteome</keyword>
<dbReference type="InterPro" id="IPR001005">
    <property type="entry name" value="SANT/Myb"/>
</dbReference>
<gene>
    <name evidence="3" type="ORF">AQUCO_00700903v1</name>
</gene>
<name>A0A2G5EM75_AQUCA</name>
<dbReference type="Gene3D" id="1.10.246.220">
    <property type="match status" value="1"/>
</dbReference>
<dbReference type="SUPFAM" id="SSF46689">
    <property type="entry name" value="Homeodomain-like"/>
    <property type="match status" value="1"/>
</dbReference>
<reference evidence="3 4" key="1">
    <citation type="submission" date="2017-09" db="EMBL/GenBank/DDBJ databases">
        <title>WGS assembly of Aquilegia coerulea Goldsmith.</title>
        <authorList>
            <person name="Hodges S."/>
            <person name="Kramer E."/>
            <person name="Nordborg M."/>
            <person name="Tomkins J."/>
            <person name="Borevitz J."/>
            <person name="Derieg N."/>
            <person name="Yan J."/>
            <person name="Mihaltcheva S."/>
            <person name="Hayes R.D."/>
            <person name="Rokhsar D."/>
        </authorList>
    </citation>
    <scope>NUCLEOTIDE SEQUENCE [LARGE SCALE GENOMIC DNA]</scope>
    <source>
        <strain evidence="4">cv. Goldsmith</strain>
    </source>
</reference>
<evidence type="ECO:0000259" key="2">
    <source>
        <dbReference type="PROSITE" id="PS50090"/>
    </source>
</evidence>
<protein>
    <recommendedName>
        <fullName evidence="2">Myb-like domain-containing protein</fullName>
    </recommendedName>
</protein>
<dbReference type="PROSITE" id="PS50090">
    <property type="entry name" value="MYB_LIKE"/>
    <property type="match status" value="1"/>
</dbReference>
<dbReference type="CDD" id="cd11660">
    <property type="entry name" value="SANT_TRF"/>
    <property type="match status" value="1"/>
</dbReference>
<dbReference type="AlphaFoldDB" id="A0A2G5EM75"/>
<dbReference type="InParanoid" id="A0A2G5EM75"/>
<dbReference type="Proteomes" id="UP000230069">
    <property type="component" value="Unassembled WGS sequence"/>
</dbReference>
<proteinExistence type="predicted"/>
<dbReference type="STRING" id="218851.A0A2G5EM75"/>